<dbReference type="Proteomes" id="UP000306477">
    <property type="component" value="Unassembled WGS sequence"/>
</dbReference>
<accession>A0A4S3PLA7</accession>
<gene>
    <name evidence="1" type="ORF">E1I69_20630</name>
</gene>
<dbReference type="InterPro" id="IPR010461">
    <property type="entry name" value="ComK"/>
</dbReference>
<dbReference type="GO" id="GO:0030420">
    <property type="term" value="P:establishment of competence for transformation"/>
    <property type="evidence" value="ECO:0007669"/>
    <property type="project" value="InterPro"/>
</dbReference>
<keyword evidence="2" id="KW-1185">Reference proteome</keyword>
<dbReference type="Pfam" id="PF06338">
    <property type="entry name" value="ComK"/>
    <property type="match status" value="1"/>
</dbReference>
<name>A0A4S3PLA7_9BACI</name>
<evidence type="ECO:0000313" key="1">
    <source>
        <dbReference type="EMBL" id="THE09924.1"/>
    </source>
</evidence>
<organism evidence="1 2">
    <name type="scientific">Bacillus timonensis</name>
    <dbReference type="NCBI Taxonomy" id="1033734"/>
    <lineage>
        <taxon>Bacteria</taxon>
        <taxon>Bacillati</taxon>
        <taxon>Bacillota</taxon>
        <taxon>Bacilli</taxon>
        <taxon>Bacillales</taxon>
        <taxon>Bacillaceae</taxon>
        <taxon>Bacillus</taxon>
    </lineage>
</organism>
<protein>
    <submittedName>
        <fullName evidence="1">Competence protein</fullName>
    </submittedName>
</protein>
<sequence>MNQIQSYYEITHQTMAIQSVAEIEYSAIVREEDKTILVRQTPLQIIKAACLEGGASYEGRRKAVTHLTGAMQKVPIPINPRRKIFAFPTHSPTTFECNWIFFHHIKSIDLPKVPSSTIQSLIHFKNNQSLSMNESYYVLQKQYQRTAMCILNYSTPEQLQTHSLLGL</sequence>
<proteinExistence type="predicted"/>
<dbReference type="EMBL" id="SLUB01000059">
    <property type="protein sequence ID" value="THE09924.1"/>
    <property type="molecule type" value="Genomic_DNA"/>
</dbReference>
<dbReference type="AlphaFoldDB" id="A0A4S3PLA7"/>
<reference evidence="1 2" key="1">
    <citation type="journal article" date="2019" name="Indoor Air">
        <title>Impacts of indoor surface finishes on bacterial viability.</title>
        <authorList>
            <person name="Hu J."/>
            <person name="Maamar S.B."/>
            <person name="Glawe A.J."/>
            <person name="Gottel N."/>
            <person name="Gilbert J.A."/>
            <person name="Hartmann E.M."/>
        </authorList>
    </citation>
    <scope>NUCLEOTIDE SEQUENCE [LARGE SCALE GENOMIC DNA]</scope>
    <source>
        <strain evidence="1 2">AF060A6</strain>
    </source>
</reference>
<evidence type="ECO:0000313" key="2">
    <source>
        <dbReference type="Proteomes" id="UP000306477"/>
    </source>
</evidence>
<dbReference type="RefSeq" id="WP_136381438.1">
    <property type="nucleotide sequence ID" value="NZ_SLUB01000059.1"/>
</dbReference>
<dbReference type="OrthoDB" id="2417337at2"/>
<comment type="caution">
    <text evidence="1">The sequence shown here is derived from an EMBL/GenBank/DDBJ whole genome shotgun (WGS) entry which is preliminary data.</text>
</comment>